<comment type="caution">
    <text evidence="2">The sequence shown here is derived from an EMBL/GenBank/DDBJ whole genome shotgun (WGS) entry which is preliminary data.</text>
</comment>
<organism evidence="2 3">
    <name type="scientific">Zizania palustris</name>
    <name type="common">Northern wild rice</name>
    <dbReference type="NCBI Taxonomy" id="103762"/>
    <lineage>
        <taxon>Eukaryota</taxon>
        <taxon>Viridiplantae</taxon>
        <taxon>Streptophyta</taxon>
        <taxon>Embryophyta</taxon>
        <taxon>Tracheophyta</taxon>
        <taxon>Spermatophyta</taxon>
        <taxon>Magnoliopsida</taxon>
        <taxon>Liliopsida</taxon>
        <taxon>Poales</taxon>
        <taxon>Poaceae</taxon>
        <taxon>BOP clade</taxon>
        <taxon>Oryzoideae</taxon>
        <taxon>Oryzeae</taxon>
        <taxon>Zizaniinae</taxon>
        <taxon>Zizania</taxon>
    </lineage>
</organism>
<feature type="region of interest" description="Disordered" evidence="1">
    <location>
        <begin position="18"/>
        <end position="91"/>
    </location>
</feature>
<reference evidence="2" key="2">
    <citation type="submission" date="2021-02" db="EMBL/GenBank/DDBJ databases">
        <authorList>
            <person name="Kimball J.A."/>
            <person name="Haas M.W."/>
            <person name="Macchietto M."/>
            <person name="Kono T."/>
            <person name="Duquette J."/>
            <person name="Shao M."/>
        </authorList>
    </citation>
    <scope>NUCLEOTIDE SEQUENCE</scope>
    <source>
        <tissue evidence="2">Fresh leaf tissue</tissue>
    </source>
</reference>
<accession>A0A8J5TB82</accession>
<evidence type="ECO:0000256" key="1">
    <source>
        <dbReference type="SAM" id="MobiDB-lite"/>
    </source>
</evidence>
<keyword evidence="3" id="KW-1185">Reference proteome</keyword>
<protein>
    <submittedName>
        <fullName evidence="2">Uncharacterized protein</fullName>
    </submittedName>
</protein>
<gene>
    <name evidence="2" type="ORF">GUJ93_ZPchr0014g47591</name>
</gene>
<name>A0A8J5TB82_ZIZPA</name>
<sequence length="91" mass="9635">MAGRGWYVSLDVDETRAGSSMTCGLPLHHPPQQPPGHLSGSPTTATSGQDATATTRSNKSGRARHHHTADLPPSKRPGHTFPRATCARLEA</sequence>
<evidence type="ECO:0000313" key="3">
    <source>
        <dbReference type="Proteomes" id="UP000729402"/>
    </source>
</evidence>
<dbReference type="AlphaFoldDB" id="A0A8J5TB82"/>
<reference evidence="2" key="1">
    <citation type="journal article" date="2021" name="bioRxiv">
        <title>Whole Genome Assembly and Annotation of Northern Wild Rice, Zizania palustris L., Supports a Whole Genome Duplication in the Zizania Genus.</title>
        <authorList>
            <person name="Haas M."/>
            <person name="Kono T."/>
            <person name="Macchietto M."/>
            <person name="Millas R."/>
            <person name="McGilp L."/>
            <person name="Shao M."/>
            <person name="Duquette J."/>
            <person name="Hirsch C.N."/>
            <person name="Kimball J."/>
        </authorList>
    </citation>
    <scope>NUCLEOTIDE SEQUENCE</scope>
    <source>
        <tissue evidence="2">Fresh leaf tissue</tissue>
    </source>
</reference>
<evidence type="ECO:0000313" key="2">
    <source>
        <dbReference type="EMBL" id="KAG8082207.1"/>
    </source>
</evidence>
<feature type="compositionally biased region" description="Polar residues" evidence="1">
    <location>
        <begin position="43"/>
        <end position="58"/>
    </location>
</feature>
<dbReference type="Proteomes" id="UP000729402">
    <property type="component" value="Unassembled WGS sequence"/>
</dbReference>
<dbReference type="EMBL" id="JAAALK010000086">
    <property type="protein sequence ID" value="KAG8082207.1"/>
    <property type="molecule type" value="Genomic_DNA"/>
</dbReference>
<proteinExistence type="predicted"/>